<proteinExistence type="predicted"/>
<gene>
    <name evidence="2" type="ORF">ORQ98_28600</name>
</gene>
<evidence type="ECO:0000313" key="2">
    <source>
        <dbReference type="EMBL" id="MDE1465929.1"/>
    </source>
</evidence>
<name>A0ABT5ULN5_9GAMM</name>
<dbReference type="RefSeq" id="WP_274692229.1">
    <property type="nucleotide sequence ID" value="NZ_JAPMOU010000102.1"/>
</dbReference>
<dbReference type="EMBL" id="JAPMOU010000102">
    <property type="protein sequence ID" value="MDE1465929.1"/>
    <property type="molecule type" value="Genomic_DNA"/>
</dbReference>
<sequence>MNIDRRCSERYPIQQLNCIGVLKNHRETCHIKMINISEIGVLVQTCKKLSINEMCVLCLYAINHENKGLTIYAHAQVCHCEFSDNSYFIGLEFTYFHPQRANYINHFIDDVSD</sequence>
<keyword evidence="3" id="KW-1185">Reference proteome</keyword>
<dbReference type="InterPro" id="IPR009875">
    <property type="entry name" value="PilZ_domain"/>
</dbReference>
<organism evidence="2 3">
    <name type="scientific">Spartinivicinus poritis</name>
    <dbReference type="NCBI Taxonomy" id="2994640"/>
    <lineage>
        <taxon>Bacteria</taxon>
        <taxon>Pseudomonadati</taxon>
        <taxon>Pseudomonadota</taxon>
        <taxon>Gammaproteobacteria</taxon>
        <taxon>Oceanospirillales</taxon>
        <taxon>Zooshikellaceae</taxon>
        <taxon>Spartinivicinus</taxon>
    </lineage>
</organism>
<feature type="domain" description="PilZ" evidence="1">
    <location>
        <begin position="4"/>
        <end position="108"/>
    </location>
</feature>
<protein>
    <submittedName>
        <fullName evidence="2">PilZ domain-containing protein</fullName>
    </submittedName>
</protein>
<dbReference type="Pfam" id="PF07238">
    <property type="entry name" value="PilZ"/>
    <property type="match status" value="1"/>
</dbReference>
<dbReference type="Proteomes" id="UP001528823">
    <property type="component" value="Unassembled WGS sequence"/>
</dbReference>
<dbReference type="Gene3D" id="2.40.10.220">
    <property type="entry name" value="predicted glycosyltransferase like domains"/>
    <property type="match status" value="1"/>
</dbReference>
<evidence type="ECO:0000259" key="1">
    <source>
        <dbReference type="Pfam" id="PF07238"/>
    </source>
</evidence>
<reference evidence="2 3" key="1">
    <citation type="submission" date="2022-11" db="EMBL/GenBank/DDBJ databases">
        <title>Spartinivicinus poritis sp. nov., isolated from scleractinian coral Porites lutea.</title>
        <authorList>
            <person name="Zhang G."/>
            <person name="Cai L."/>
            <person name="Wei Q."/>
        </authorList>
    </citation>
    <scope>NUCLEOTIDE SEQUENCE [LARGE SCALE GENOMIC DNA]</scope>
    <source>
        <strain evidence="2 3">A2-2</strain>
    </source>
</reference>
<comment type="caution">
    <text evidence="2">The sequence shown here is derived from an EMBL/GenBank/DDBJ whole genome shotgun (WGS) entry which is preliminary data.</text>
</comment>
<dbReference type="SUPFAM" id="SSF141371">
    <property type="entry name" value="PilZ domain-like"/>
    <property type="match status" value="1"/>
</dbReference>
<evidence type="ECO:0000313" key="3">
    <source>
        <dbReference type="Proteomes" id="UP001528823"/>
    </source>
</evidence>
<accession>A0ABT5ULN5</accession>